<evidence type="ECO:0000313" key="1">
    <source>
        <dbReference type="EMBL" id="GMS81850.1"/>
    </source>
</evidence>
<keyword evidence="2" id="KW-1185">Reference proteome</keyword>
<dbReference type="AlphaFoldDB" id="A0AAV5SHB3"/>
<name>A0AAV5SHB3_9BILA</name>
<feature type="non-terminal residue" evidence="1">
    <location>
        <position position="1"/>
    </location>
</feature>
<sequence>IEEKSSIFEISFDTKTFYSREFILANYYYSHDYANVDDLDIEELTEGTLFNTLRYSGSINERVCAFFDKHTNRQFSFLIYGSFPNSSFLLSFIRRASFYTFMKYETGINDDLLIEMMKRGHRMFGVPVDLQSPYTLLIIV</sequence>
<dbReference type="Proteomes" id="UP001432027">
    <property type="component" value="Unassembled WGS sequence"/>
</dbReference>
<protein>
    <submittedName>
        <fullName evidence="1">Uncharacterized protein</fullName>
    </submittedName>
</protein>
<dbReference type="EMBL" id="BTSX01000001">
    <property type="protein sequence ID" value="GMS81850.1"/>
    <property type="molecule type" value="Genomic_DNA"/>
</dbReference>
<evidence type="ECO:0000313" key="2">
    <source>
        <dbReference type="Proteomes" id="UP001432027"/>
    </source>
</evidence>
<gene>
    <name evidence="1" type="ORF">PENTCL1PPCAC_4025</name>
</gene>
<organism evidence="1 2">
    <name type="scientific">Pristionchus entomophagus</name>
    <dbReference type="NCBI Taxonomy" id="358040"/>
    <lineage>
        <taxon>Eukaryota</taxon>
        <taxon>Metazoa</taxon>
        <taxon>Ecdysozoa</taxon>
        <taxon>Nematoda</taxon>
        <taxon>Chromadorea</taxon>
        <taxon>Rhabditida</taxon>
        <taxon>Rhabditina</taxon>
        <taxon>Diplogasteromorpha</taxon>
        <taxon>Diplogasteroidea</taxon>
        <taxon>Neodiplogasteridae</taxon>
        <taxon>Pristionchus</taxon>
    </lineage>
</organism>
<reference evidence="1" key="1">
    <citation type="submission" date="2023-10" db="EMBL/GenBank/DDBJ databases">
        <title>Genome assembly of Pristionchus species.</title>
        <authorList>
            <person name="Yoshida K."/>
            <person name="Sommer R.J."/>
        </authorList>
    </citation>
    <scope>NUCLEOTIDE SEQUENCE</scope>
    <source>
        <strain evidence="1">RS0144</strain>
    </source>
</reference>
<feature type="non-terminal residue" evidence="1">
    <location>
        <position position="140"/>
    </location>
</feature>
<comment type="caution">
    <text evidence="1">The sequence shown here is derived from an EMBL/GenBank/DDBJ whole genome shotgun (WGS) entry which is preliminary data.</text>
</comment>
<accession>A0AAV5SHB3</accession>
<proteinExistence type="predicted"/>